<dbReference type="RefSeq" id="WP_089325673.1">
    <property type="nucleotide sequence ID" value="NZ_FZOR01000007.1"/>
</dbReference>
<keyword evidence="2" id="KW-1185">Reference proteome</keyword>
<evidence type="ECO:0000313" key="1">
    <source>
        <dbReference type="EMBL" id="SNS65799.1"/>
    </source>
</evidence>
<reference evidence="1 2" key="1">
    <citation type="submission" date="2017-06" db="EMBL/GenBank/DDBJ databases">
        <authorList>
            <person name="Kim H.J."/>
            <person name="Triplett B.A."/>
        </authorList>
    </citation>
    <scope>NUCLEOTIDE SEQUENCE [LARGE SCALE GENOMIC DNA]</scope>
    <source>
        <strain evidence="1 2">DSM 44715</strain>
    </source>
</reference>
<name>A0A239G9I0_9ACTN</name>
<protein>
    <recommendedName>
        <fullName evidence="3">Addiction module component</fullName>
    </recommendedName>
</protein>
<dbReference type="Proteomes" id="UP000198318">
    <property type="component" value="Unassembled WGS sequence"/>
</dbReference>
<sequence length="102" mass="11552">MSAQPVEPLLPGQVHRVPRTIAGIAAWLSEERRAEFLAEITAAEEEDEYEDVLDGWWAEAHFAQIPDREARRAEAIAEMRAGKKVSLDELRARWRLRGDDAG</sequence>
<organism evidence="1 2">
    <name type="scientific">Actinomadura meyerae</name>
    <dbReference type="NCBI Taxonomy" id="240840"/>
    <lineage>
        <taxon>Bacteria</taxon>
        <taxon>Bacillati</taxon>
        <taxon>Actinomycetota</taxon>
        <taxon>Actinomycetes</taxon>
        <taxon>Streptosporangiales</taxon>
        <taxon>Thermomonosporaceae</taxon>
        <taxon>Actinomadura</taxon>
    </lineage>
</organism>
<dbReference type="EMBL" id="FZOR01000007">
    <property type="protein sequence ID" value="SNS65799.1"/>
    <property type="molecule type" value="Genomic_DNA"/>
</dbReference>
<dbReference type="AlphaFoldDB" id="A0A239G9I0"/>
<gene>
    <name evidence="1" type="ORF">SAMN05443665_100786</name>
</gene>
<dbReference type="OrthoDB" id="3854670at2"/>
<accession>A0A239G9I0</accession>
<evidence type="ECO:0008006" key="3">
    <source>
        <dbReference type="Google" id="ProtNLM"/>
    </source>
</evidence>
<evidence type="ECO:0000313" key="2">
    <source>
        <dbReference type="Proteomes" id="UP000198318"/>
    </source>
</evidence>
<proteinExistence type="predicted"/>